<accession>A0AAD6Y7D3</accession>
<evidence type="ECO:0008006" key="4">
    <source>
        <dbReference type="Google" id="ProtNLM"/>
    </source>
</evidence>
<feature type="compositionally biased region" description="Low complexity" evidence="1">
    <location>
        <begin position="229"/>
        <end position="243"/>
    </location>
</feature>
<organism evidence="2 3">
    <name type="scientific">Mycena pura</name>
    <dbReference type="NCBI Taxonomy" id="153505"/>
    <lineage>
        <taxon>Eukaryota</taxon>
        <taxon>Fungi</taxon>
        <taxon>Dikarya</taxon>
        <taxon>Basidiomycota</taxon>
        <taxon>Agaricomycotina</taxon>
        <taxon>Agaricomycetes</taxon>
        <taxon>Agaricomycetidae</taxon>
        <taxon>Agaricales</taxon>
        <taxon>Marasmiineae</taxon>
        <taxon>Mycenaceae</taxon>
        <taxon>Mycena</taxon>
    </lineage>
</organism>
<name>A0AAD6Y7D3_9AGAR</name>
<sequence length="325" mass="32860">MSSAIPHVTVFLTRPLLARFPPAAVTAAQVILNAALAAHPSAVFTLTAAGTPPAALHAASLGAGIPWAQWFAALAGADADAAQVLLVFGPGFVKARVGDAPVADVWSEDAQGSVVRISQVGRVPQAAALVGQPTGGRLRATLLSARARSMRHTQSQGQDQAATIRLPSLLAAASALEPTPASDDSASDSDSYCSDSDDSDAASATSSSSTACSLTSVSESADSPTKILPRALPPTTTTVTKYTPPRRRPLPVVPAPPSASALSWRRAPARAASCAKKDTTAYLYQGGVTRVMTGGVMLGPRPGPGRHPVPAAAPALRACAPSASA</sequence>
<keyword evidence="3" id="KW-1185">Reference proteome</keyword>
<comment type="caution">
    <text evidence="2">The sequence shown here is derived from an EMBL/GenBank/DDBJ whole genome shotgun (WGS) entry which is preliminary data.</text>
</comment>
<gene>
    <name evidence="2" type="ORF">GGX14DRAFT_644577</name>
</gene>
<feature type="compositionally biased region" description="Polar residues" evidence="1">
    <location>
        <begin position="214"/>
        <end position="223"/>
    </location>
</feature>
<feature type="compositionally biased region" description="Low complexity" evidence="1">
    <location>
        <begin position="201"/>
        <end position="213"/>
    </location>
</feature>
<evidence type="ECO:0000313" key="2">
    <source>
        <dbReference type="EMBL" id="KAJ7205436.1"/>
    </source>
</evidence>
<evidence type="ECO:0000313" key="3">
    <source>
        <dbReference type="Proteomes" id="UP001219525"/>
    </source>
</evidence>
<proteinExistence type="predicted"/>
<feature type="region of interest" description="Disordered" evidence="1">
    <location>
        <begin position="176"/>
        <end position="259"/>
    </location>
</feature>
<evidence type="ECO:0000256" key="1">
    <source>
        <dbReference type="SAM" id="MobiDB-lite"/>
    </source>
</evidence>
<protein>
    <recommendedName>
        <fullName evidence="4">Anti-proliferative protein domain-containing protein</fullName>
    </recommendedName>
</protein>
<dbReference type="AlphaFoldDB" id="A0AAD6Y7D3"/>
<reference evidence="2" key="1">
    <citation type="submission" date="2023-03" db="EMBL/GenBank/DDBJ databases">
        <title>Massive genome expansion in bonnet fungi (Mycena s.s.) driven by repeated elements and novel gene families across ecological guilds.</title>
        <authorList>
            <consortium name="Lawrence Berkeley National Laboratory"/>
            <person name="Harder C.B."/>
            <person name="Miyauchi S."/>
            <person name="Viragh M."/>
            <person name="Kuo A."/>
            <person name="Thoen E."/>
            <person name="Andreopoulos B."/>
            <person name="Lu D."/>
            <person name="Skrede I."/>
            <person name="Drula E."/>
            <person name="Henrissat B."/>
            <person name="Morin E."/>
            <person name="Kohler A."/>
            <person name="Barry K."/>
            <person name="LaButti K."/>
            <person name="Morin E."/>
            <person name="Salamov A."/>
            <person name="Lipzen A."/>
            <person name="Mereny Z."/>
            <person name="Hegedus B."/>
            <person name="Baldrian P."/>
            <person name="Stursova M."/>
            <person name="Weitz H."/>
            <person name="Taylor A."/>
            <person name="Grigoriev I.V."/>
            <person name="Nagy L.G."/>
            <person name="Martin F."/>
            <person name="Kauserud H."/>
        </authorList>
    </citation>
    <scope>NUCLEOTIDE SEQUENCE</scope>
    <source>
        <strain evidence="2">9144</strain>
    </source>
</reference>
<dbReference type="EMBL" id="JARJCW010000043">
    <property type="protein sequence ID" value="KAJ7205436.1"/>
    <property type="molecule type" value="Genomic_DNA"/>
</dbReference>
<dbReference type="Proteomes" id="UP001219525">
    <property type="component" value="Unassembled WGS sequence"/>
</dbReference>
<feature type="compositionally biased region" description="Low complexity" evidence="1">
    <location>
        <begin position="176"/>
        <end position="194"/>
    </location>
</feature>